<keyword evidence="4" id="KW-1185">Reference proteome</keyword>
<keyword evidence="1" id="KW-0732">Signal</keyword>
<dbReference type="PROSITE" id="PS51352">
    <property type="entry name" value="THIOREDOXIN_2"/>
    <property type="match status" value="1"/>
</dbReference>
<feature type="domain" description="Thioredoxin" evidence="2">
    <location>
        <begin position="9"/>
        <end position="134"/>
    </location>
</feature>
<dbReference type="CDD" id="cd02947">
    <property type="entry name" value="TRX_family"/>
    <property type="match status" value="1"/>
</dbReference>
<name>A0ABS0WX16_9FLAO</name>
<evidence type="ECO:0000259" key="2">
    <source>
        <dbReference type="PROSITE" id="PS51352"/>
    </source>
</evidence>
<organism evidence="3 4">
    <name type="scientific">Aureibaculum flavum</name>
    <dbReference type="NCBI Taxonomy" id="2795986"/>
    <lineage>
        <taxon>Bacteria</taxon>
        <taxon>Pseudomonadati</taxon>
        <taxon>Bacteroidota</taxon>
        <taxon>Flavobacteriia</taxon>
        <taxon>Flavobacteriales</taxon>
        <taxon>Flavobacteriaceae</taxon>
        <taxon>Aureibaculum</taxon>
    </lineage>
</organism>
<dbReference type="SUPFAM" id="SSF52833">
    <property type="entry name" value="Thioredoxin-like"/>
    <property type="match status" value="1"/>
</dbReference>
<dbReference type="PANTHER" id="PTHR45663">
    <property type="entry name" value="GEO12009P1"/>
    <property type="match status" value="1"/>
</dbReference>
<comment type="caution">
    <text evidence="3">The sequence shown here is derived from an EMBL/GenBank/DDBJ whole genome shotgun (WGS) entry which is preliminary data.</text>
</comment>
<evidence type="ECO:0000313" key="3">
    <source>
        <dbReference type="EMBL" id="MBJ2176535.1"/>
    </source>
</evidence>
<dbReference type="InterPro" id="IPR013766">
    <property type="entry name" value="Thioredoxin_domain"/>
</dbReference>
<evidence type="ECO:0000256" key="1">
    <source>
        <dbReference type="SAM" id="SignalP"/>
    </source>
</evidence>
<gene>
    <name evidence="3" type="ORF">JBL43_19965</name>
</gene>
<dbReference type="Pfam" id="PF00085">
    <property type="entry name" value="Thioredoxin"/>
    <property type="match status" value="1"/>
</dbReference>
<proteinExistence type="predicted"/>
<accession>A0ABS0WX16</accession>
<reference evidence="3 4" key="1">
    <citation type="submission" date="2020-12" db="EMBL/GenBank/DDBJ databases">
        <title>Aureibaculum luteum sp. nov. and Aureibaculum flavum sp. nov., novel members of the family Flavobacteriaceae isolated from Antarctic intertidal sediments.</title>
        <authorList>
            <person name="He X."/>
            <person name="Zhang X."/>
        </authorList>
    </citation>
    <scope>NUCLEOTIDE SEQUENCE [LARGE SCALE GENOMIC DNA]</scope>
    <source>
        <strain evidence="3 4">A20</strain>
    </source>
</reference>
<evidence type="ECO:0000313" key="4">
    <source>
        <dbReference type="Proteomes" id="UP000623301"/>
    </source>
</evidence>
<dbReference type="Gene3D" id="3.40.30.10">
    <property type="entry name" value="Glutaredoxin"/>
    <property type="match status" value="1"/>
</dbReference>
<dbReference type="InterPro" id="IPR036249">
    <property type="entry name" value="Thioredoxin-like_sf"/>
</dbReference>
<protein>
    <submittedName>
        <fullName evidence="3">Thioredoxin family protein</fullName>
    </submittedName>
</protein>
<dbReference type="RefSeq" id="WP_198843120.1">
    <property type="nucleotide sequence ID" value="NZ_JAEHFJ010000018.1"/>
</dbReference>
<feature type="signal peptide" evidence="1">
    <location>
        <begin position="1"/>
        <end position="22"/>
    </location>
</feature>
<dbReference type="PANTHER" id="PTHR45663:SF11">
    <property type="entry name" value="GEO12009P1"/>
    <property type="match status" value="1"/>
</dbReference>
<dbReference type="Proteomes" id="UP000623301">
    <property type="component" value="Unassembled WGS sequence"/>
</dbReference>
<sequence>MKAVAKLFLIVIFLLCSNTVKADNWIYSLEDAQKLAIATNKLILVDFWASWCGPCKKMDSESWSKDDVKEVMGKYVTVQIDIDQHRDLAQKYGVKGIPFVFIMDANGEVVYKQMSYIGKSQVIKLLEKYALNTKYLQTDYLIYNKKVNSVSAFRLAQKYQDYAMFLNDEIKSDFLSLSNTYIKQTEKELKKEDNKNVAIKEKIELLDIQDNLIKENYKKSSKALSKLTEDNINEKNKQFFYFLNYVNSKGNEESTNAETWLTKLKSTNRFENYIKKAELLFKEDS</sequence>
<feature type="chain" id="PRO_5045322505" evidence="1">
    <location>
        <begin position="23"/>
        <end position="285"/>
    </location>
</feature>
<dbReference type="EMBL" id="JAEHFJ010000018">
    <property type="protein sequence ID" value="MBJ2176535.1"/>
    <property type="molecule type" value="Genomic_DNA"/>
</dbReference>